<feature type="compositionally biased region" description="Polar residues" evidence="5">
    <location>
        <begin position="374"/>
        <end position="384"/>
    </location>
</feature>
<dbReference type="SUPFAM" id="SSF47954">
    <property type="entry name" value="Cyclin-like"/>
    <property type="match status" value="1"/>
</dbReference>
<dbReference type="GO" id="GO:0051781">
    <property type="term" value="P:positive regulation of cell division"/>
    <property type="evidence" value="ECO:0007669"/>
    <property type="project" value="EnsemblMetazoa"/>
</dbReference>
<comment type="similarity">
    <text evidence="4">Belongs to the cyclin family.</text>
</comment>
<dbReference type="AlphaFoldDB" id="A0A8R1DKA0"/>
<dbReference type="Pfam" id="PF00134">
    <property type="entry name" value="Cyclin_N"/>
    <property type="match status" value="1"/>
</dbReference>
<dbReference type="InterPro" id="IPR039361">
    <property type="entry name" value="Cyclin"/>
</dbReference>
<feature type="compositionally biased region" description="Basic and acidic residues" evidence="5">
    <location>
        <begin position="1"/>
        <end position="21"/>
    </location>
</feature>
<dbReference type="InterPro" id="IPR036915">
    <property type="entry name" value="Cyclin-like_sf"/>
</dbReference>
<dbReference type="GO" id="GO:0045138">
    <property type="term" value="P:nematode male tail tip morphogenesis"/>
    <property type="evidence" value="ECO:0007669"/>
    <property type="project" value="EnsemblMetazoa"/>
</dbReference>
<reference evidence="7" key="2">
    <citation type="submission" date="2022-06" db="UniProtKB">
        <authorList>
            <consortium name="EnsemblMetazoa"/>
        </authorList>
    </citation>
    <scope>IDENTIFICATION</scope>
    <source>
        <strain evidence="7">DF5081</strain>
    </source>
</reference>
<feature type="region of interest" description="Disordered" evidence="5">
    <location>
        <begin position="371"/>
        <end position="415"/>
    </location>
</feature>
<dbReference type="GO" id="GO:0090727">
    <property type="term" value="P:positive regulation of brood size"/>
    <property type="evidence" value="ECO:0007669"/>
    <property type="project" value="EnsemblMetazoa"/>
</dbReference>
<sequence>MKLIESNRVKEPTKSNGHDMELAPESMSAGPSGYGQHIPFIDEQQPCTSSAFAPIRRSAPSTDLLNWTLSPRCANALNDNIRTFIYNRTDPHIQLDNLVFVRLMEHEEALQPNYHYFTAVQEHVTPFHREQAIEWIYDVAKEENCDGDVFLLAVAIIDRFLSFQNILKHDIQMIAGVSLFIASKLKAPHPLTASKIAYYSDNSCPVDMLLQWELLVVTTLQWETESPTAFSFFDHLAARIPAIHNLRGDFQSVVHKCQRMHKLATLFPSMQCAIALYYVSNLPHQNAELAMAISNLLAQMFQLQVNLLDSWIPMVKRCLDPTPIYTSTETQQSQALIPEVCQEFPEQAEEVVEVVEQTNEVKPTVPIFLDTIPESDQTPSTPLNDSGFCSEGSSPSSSEKKRRRSSCVFEDDSTPPKVFKCSVF</sequence>
<dbReference type="GO" id="GO:0007530">
    <property type="term" value="P:sex determination"/>
    <property type="evidence" value="ECO:0007669"/>
    <property type="project" value="EnsemblMetazoa"/>
</dbReference>
<dbReference type="GO" id="GO:0010628">
    <property type="term" value="P:positive regulation of gene expression"/>
    <property type="evidence" value="ECO:0007669"/>
    <property type="project" value="EnsemblMetazoa"/>
</dbReference>
<organism evidence="7 8">
    <name type="scientific">Caenorhabditis japonica</name>
    <dbReference type="NCBI Taxonomy" id="281687"/>
    <lineage>
        <taxon>Eukaryota</taxon>
        <taxon>Metazoa</taxon>
        <taxon>Ecdysozoa</taxon>
        <taxon>Nematoda</taxon>
        <taxon>Chromadorea</taxon>
        <taxon>Rhabditida</taxon>
        <taxon>Rhabditina</taxon>
        <taxon>Rhabditomorpha</taxon>
        <taxon>Rhabditoidea</taxon>
        <taxon>Rhabditidae</taxon>
        <taxon>Peloderinae</taxon>
        <taxon>Caenorhabditis</taxon>
    </lineage>
</organism>
<dbReference type="GO" id="GO:0008356">
    <property type="term" value="P:asymmetric cell division"/>
    <property type="evidence" value="ECO:0007669"/>
    <property type="project" value="EnsemblMetazoa"/>
</dbReference>
<evidence type="ECO:0000256" key="5">
    <source>
        <dbReference type="SAM" id="MobiDB-lite"/>
    </source>
</evidence>
<evidence type="ECO:0000256" key="4">
    <source>
        <dbReference type="RuleBase" id="RU000383"/>
    </source>
</evidence>
<evidence type="ECO:0000313" key="7">
    <source>
        <dbReference type="EnsemblMetazoa" id="CJA05168.1"/>
    </source>
</evidence>
<dbReference type="Gene3D" id="1.10.472.10">
    <property type="entry name" value="Cyclin-like"/>
    <property type="match status" value="2"/>
</dbReference>
<dbReference type="InterPro" id="IPR013763">
    <property type="entry name" value="Cyclin-like_dom"/>
</dbReference>
<evidence type="ECO:0000259" key="6">
    <source>
        <dbReference type="SMART" id="SM00385"/>
    </source>
</evidence>
<dbReference type="GO" id="GO:1902806">
    <property type="term" value="P:regulation of cell cycle G1/S phase transition"/>
    <property type="evidence" value="ECO:0007669"/>
    <property type="project" value="EnsemblMetazoa"/>
</dbReference>
<accession>A0A8R1DKA0</accession>
<dbReference type="SMART" id="SM00385">
    <property type="entry name" value="CYCLIN"/>
    <property type="match status" value="1"/>
</dbReference>
<evidence type="ECO:0000313" key="8">
    <source>
        <dbReference type="Proteomes" id="UP000005237"/>
    </source>
</evidence>
<dbReference type="InterPro" id="IPR048258">
    <property type="entry name" value="Cyclins_cyclin-box"/>
</dbReference>
<feature type="compositionally biased region" description="Low complexity" evidence="5">
    <location>
        <begin position="386"/>
        <end position="397"/>
    </location>
</feature>
<keyword evidence="8" id="KW-1185">Reference proteome</keyword>
<dbReference type="PANTHER" id="PTHR10177">
    <property type="entry name" value="CYCLINS"/>
    <property type="match status" value="1"/>
</dbReference>
<proteinExistence type="inferred from homology"/>
<keyword evidence="2 4" id="KW-0195">Cyclin</keyword>
<reference evidence="8" key="1">
    <citation type="submission" date="2010-08" db="EMBL/GenBank/DDBJ databases">
        <authorList>
            <consortium name="Caenorhabditis japonica Sequencing Consortium"/>
            <person name="Wilson R.K."/>
        </authorList>
    </citation>
    <scope>NUCLEOTIDE SEQUENCE [LARGE SCALE GENOMIC DNA]</scope>
    <source>
        <strain evidence="8">DF5081</strain>
    </source>
</reference>
<dbReference type="GO" id="GO:0032877">
    <property type="term" value="P:positive regulation of DNA endoreduplication"/>
    <property type="evidence" value="ECO:0007669"/>
    <property type="project" value="EnsemblMetazoa"/>
</dbReference>
<dbReference type="GO" id="GO:1904787">
    <property type="term" value="P:positive regulation of asymmetric protein localization involved in cell fate determination"/>
    <property type="evidence" value="ECO:0007669"/>
    <property type="project" value="EnsemblMetazoa"/>
</dbReference>
<name>A0A8R1DKA0_CAEJA</name>
<dbReference type="GO" id="GO:0002119">
    <property type="term" value="P:nematode larval development"/>
    <property type="evidence" value="ECO:0007669"/>
    <property type="project" value="EnsemblMetazoa"/>
</dbReference>
<dbReference type="Proteomes" id="UP000005237">
    <property type="component" value="Unassembled WGS sequence"/>
</dbReference>
<keyword evidence="3" id="KW-0131">Cell cycle</keyword>
<dbReference type="InterPro" id="IPR006671">
    <property type="entry name" value="Cyclin_N"/>
</dbReference>
<keyword evidence="1" id="KW-0132">Cell division</keyword>
<dbReference type="GO" id="GO:0097128">
    <property type="term" value="C:cyclin D1-CDK4 complex"/>
    <property type="evidence" value="ECO:0007669"/>
    <property type="project" value="EnsemblMetazoa"/>
</dbReference>
<evidence type="ECO:0000256" key="2">
    <source>
        <dbReference type="ARBA" id="ARBA00023127"/>
    </source>
</evidence>
<evidence type="ECO:0000256" key="1">
    <source>
        <dbReference type="ARBA" id="ARBA00022618"/>
    </source>
</evidence>
<dbReference type="FunFam" id="1.10.472.10:FF:000003">
    <property type="entry name" value="G1/S-specific cyclin-D2"/>
    <property type="match status" value="1"/>
</dbReference>
<dbReference type="EnsemblMetazoa" id="CJA05168.1">
    <property type="protein sequence ID" value="CJA05168.1"/>
    <property type="gene ID" value="WBGene00124372"/>
</dbReference>
<protein>
    <submittedName>
        <fullName evidence="7">Cyclin N-terminal domain-containing protein</fullName>
    </submittedName>
</protein>
<dbReference type="GO" id="GO:0000082">
    <property type="term" value="P:G1/S transition of mitotic cell cycle"/>
    <property type="evidence" value="ECO:0007669"/>
    <property type="project" value="EnsemblMetazoa"/>
</dbReference>
<dbReference type="GO" id="GO:0008584">
    <property type="term" value="P:male gonad development"/>
    <property type="evidence" value="ECO:0007669"/>
    <property type="project" value="EnsemblMetazoa"/>
</dbReference>
<dbReference type="PROSITE" id="PS00292">
    <property type="entry name" value="CYCLINS"/>
    <property type="match status" value="1"/>
</dbReference>
<evidence type="ECO:0000256" key="3">
    <source>
        <dbReference type="ARBA" id="ARBA00023306"/>
    </source>
</evidence>
<feature type="domain" description="Cyclin-like" evidence="6">
    <location>
        <begin position="134"/>
        <end position="218"/>
    </location>
</feature>
<feature type="region of interest" description="Disordered" evidence="5">
    <location>
        <begin position="1"/>
        <end position="29"/>
    </location>
</feature>
<dbReference type="GO" id="GO:0051782">
    <property type="term" value="P:negative regulation of cell division"/>
    <property type="evidence" value="ECO:0007669"/>
    <property type="project" value="EnsemblMetazoa"/>
</dbReference>